<dbReference type="EMBL" id="JBHLVO010000001">
    <property type="protein sequence ID" value="MFC0269917.1"/>
    <property type="molecule type" value="Genomic_DNA"/>
</dbReference>
<dbReference type="InterPro" id="IPR007569">
    <property type="entry name" value="DUF559"/>
</dbReference>
<name>A0ABV6G8D6_9BACI</name>
<dbReference type="Proteomes" id="UP001589854">
    <property type="component" value="Unassembled WGS sequence"/>
</dbReference>
<protein>
    <submittedName>
        <fullName evidence="2">Endonuclease domain-containing protein</fullName>
    </submittedName>
</protein>
<dbReference type="Gene3D" id="3.40.960.10">
    <property type="entry name" value="VSR Endonuclease"/>
    <property type="match status" value="1"/>
</dbReference>
<reference evidence="2 3" key="1">
    <citation type="submission" date="2024-09" db="EMBL/GenBank/DDBJ databases">
        <authorList>
            <person name="Sun Q."/>
            <person name="Mori K."/>
        </authorList>
    </citation>
    <scope>NUCLEOTIDE SEQUENCE [LARGE SCALE GENOMIC DNA]</scope>
    <source>
        <strain evidence="2 3">CCM 7228</strain>
    </source>
</reference>
<gene>
    <name evidence="2" type="ORF">ACFFIX_00395</name>
</gene>
<keyword evidence="2" id="KW-0540">Nuclease</keyword>
<dbReference type="RefSeq" id="WP_378929304.1">
    <property type="nucleotide sequence ID" value="NZ_JBHLVO010000001.1"/>
</dbReference>
<accession>A0ABV6G8D6</accession>
<keyword evidence="2" id="KW-0378">Hydrolase</keyword>
<dbReference type="InterPro" id="IPR011335">
    <property type="entry name" value="Restrct_endonuc-II-like"/>
</dbReference>
<dbReference type="GO" id="GO:0004519">
    <property type="term" value="F:endonuclease activity"/>
    <property type="evidence" value="ECO:0007669"/>
    <property type="project" value="UniProtKB-KW"/>
</dbReference>
<keyword evidence="3" id="KW-1185">Reference proteome</keyword>
<dbReference type="SUPFAM" id="SSF52980">
    <property type="entry name" value="Restriction endonuclease-like"/>
    <property type="match status" value="1"/>
</dbReference>
<comment type="caution">
    <text evidence="2">The sequence shown here is derived from an EMBL/GenBank/DDBJ whole genome shotgun (WGS) entry which is preliminary data.</text>
</comment>
<evidence type="ECO:0000313" key="2">
    <source>
        <dbReference type="EMBL" id="MFC0269917.1"/>
    </source>
</evidence>
<evidence type="ECO:0000313" key="3">
    <source>
        <dbReference type="Proteomes" id="UP001589854"/>
    </source>
</evidence>
<keyword evidence="2" id="KW-0255">Endonuclease</keyword>
<dbReference type="Pfam" id="PF04480">
    <property type="entry name" value="DUF559"/>
    <property type="match status" value="1"/>
</dbReference>
<organism evidence="2 3">
    <name type="scientific">Metabacillus herbersteinensis</name>
    <dbReference type="NCBI Taxonomy" id="283816"/>
    <lineage>
        <taxon>Bacteria</taxon>
        <taxon>Bacillati</taxon>
        <taxon>Bacillota</taxon>
        <taxon>Bacilli</taxon>
        <taxon>Bacillales</taxon>
        <taxon>Bacillaceae</taxon>
        <taxon>Metabacillus</taxon>
    </lineage>
</organism>
<feature type="domain" description="DUF559" evidence="1">
    <location>
        <begin position="197"/>
        <end position="287"/>
    </location>
</feature>
<sequence>MKPYDAKCIQLCLICGFRASHNKNGQFSSHLLNNHNIKINDYLYKYYYSTKDLKCSYELCQKSVDLRRGKPKKHCSRSCANKHDPLKCIHCGKKFYAMNRSTKTCGPSCAKSIKSRKIKEWHANMPKIEKELHFKRIIAKTASTRIKNKTPSWNSGKTGIYTQETIEKIRSATLKQMEHQTFRKTNIEKLVESYLIMIDVNYRYSYILEKRQYDFLLVDYKILIECDGDYWHANPKFYPKPAEWQLERIIIDQEKNEIATKNGYIIIRFWEDDILNNFKYVESKIASYMTY</sequence>
<proteinExistence type="predicted"/>
<evidence type="ECO:0000259" key="1">
    <source>
        <dbReference type="Pfam" id="PF04480"/>
    </source>
</evidence>